<reference evidence="2" key="1">
    <citation type="journal article" date="2023" name="Front. Plant Sci.">
        <title>Chromosomal-level genome assembly of Melastoma candidum provides insights into trichome evolution.</title>
        <authorList>
            <person name="Zhong Y."/>
            <person name="Wu W."/>
            <person name="Sun C."/>
            <person name="Zou P."/>
            <person name="Liu Y."/>
            <person name="Dai S."/>
            <person name="Zhou R."/>
        </authorList>
    </citation>
    <scope>NUCLEOTIDE SEQUENCE [LARGE SCALE GENOMIC DNA]</scope>
</reference>
<dbReference type="EMBL" id="CM042882">
    <property type="protein sequence ID" value="KAI4380995.1"/>
    <property type="molecule type" value="Genomic_DNA"/>
</dbReference>
<name>A0ACB9RQ22_9MYRT</name>
<keyword evidence="2" id="KW-1185">Reference proteome</keyword>
<dbReference type="Proteomes" id="UP001057402">
    <property type="component" value="Chromosome 3"/>
</dbReference>
<comment type="caution">
    <text evidence="1">The sequence shown here is derived from an EMBL/GenBank/DDBJ whole genome shotgun (WGS) entry which is preliminary data.</text>
</comment>
<sequence length="120" mass="13556">MQATTCPALPDFHPPFLKERNLLSPAPAGGEEGRRRRRREKMREEEETKQRPPGRPPGEVLHQRRRLPYSYPTMALAGFLITGVVGYFTLYLLKKPDADARDVAKVATGVAHPEDTHPNK</sequence>
<evidence type="ECO:0000313" key="2">
    <source>
        <dbReference type="Proteomes" id="UP001057402"/>
    </source>
</evidence>
<evidence type="ECO:0000313" key="1">
    <source>
        <dbReference type="EMBL" id="KAI4380995.1"/>
    </source>
</evidence>
<protein>
    <submittedName>
        <fullName evidence="1">Uncharacterized protein</fullName>
    </submittedName>
</protein>
<gene>
    <name evidence="1" type="ORF">MLD38_007115</name>
</gene>
<proteinExistence type="predicted"/>
<organism evidence="1 2">
    <name type="scientific">Melastoma candidum</name>
    <dbReference type="NCBI Taxonomy" id="119954"/>
    <lineage>
        <taxon>Eukaryota</taxon>
        <taxon>Viridiplantae</taxon>
        <taxon>Streptophyta</taxon>
        <taxon>Embryophyta</taxon>
        <taxon>Tracheophyta</taxon>
        <taxon>Spermatophyta</taxon>
        <taxon>Magnoliopsida</taxon>
        <taxon>eudicotyledons</taxon>
        <taxon>Gunneridae</taxon>
        <taxon>Pentapetalae</taxon>
        <taxon>rosids</taxon>
        <taxon>malvids</taxon>
        <taxon>Myrtales</taxon>
        <taxon>Melastomataceae</taxon>
        <taxon>Melastomatoideae</taxon>
        <taxon>Melastomateae</taxon>
        <taxon>Melastoma</taxon>
    </lineage>
</organism>
<accession>A0ACB9RQ22</accession>